<protein>
    <submittedName>
        <fullName evidence="2">Alpha/beta fold hydrolase</fullName>
    </submittedName>
</protein>
<dbReference type="RefSeq" id="WP_135282709.1">
    <property type="nucleotide sequence ID" value="NZ_SRIO01000021.1"/>
</dbReference>
<dbReference type="OrthoDB" id="264572at2"/>
<gene>
    <name evidence="2" type="ORF">E4680_12270</name>
</gene>
<reference evidence="2 3" key="1">
    <citation type="journal article" date="2019" name="ISME J.">
        <title>Candidatus Macondimonas diazotrophica, a novel gammaproteobacterial genus dominating crude-oil-contaminated coastal sediments.</title>
        <authorList>
            <person name="Karthikeyan S."/>
            <person name="Konstantinidis K."/>
        </authorList>
    </citation>
    <scope>NUCLEOTIDE SEQUENCE [LARGE SCALE GENOMIC DNA]</scope>
    <source>
        <strain evidence="2 3">KTK01</strain>
    </source>
</reference>
<dbReference type="Gene3D" id="3.40.50.1820">
    <property type="entry name" value="alpha/beta hydrolase"/>
    <property type="match status" value="1"/>
</dbReference>
<sequence>MTEKLVVFAHGRDSGPWGTKITALAQIARSAGWSVMSPDYTGSTDPAVRVAQLLELAPRPSGPLVLAGSSMGGYVSAAACSALQARGLFLMAPALYFAGYTLPEPVHPPRCTVVHGWRDTVIPVEVGIRFAREHRAELVVVDDTHTLAASLDVLRPLFHRFLDTIARPAQDLDHAGP</sequence>
<dbReference type="GO" id="GO:0016787">
    <property type="term" value="F:hydrolase activity"/>
    <property type="evidence" value="ECO:0007669"/>
    <property type="project" value="UniProtKB-KW"/>
</dbReference>
<keyword evidence="3" id="KW-1185">Reference proteome</keyword>
<organism evidence="2 3">
    <name type="scientific">Candidatus Macondimonas diazotrophica</name>
    <dbReference type="NCBI Taxonomy" id="2305248"/>
    <lineage>
        <taxon>Bacteria</taxon>
        <taxon>Pseudomonadati</taxon>
        <taxon>Pseudomonadota</taxon>
        <taxon>Gammaproteobacteria</taxon>
        <taxon>Chromatiales</taxon>
        <taxon>Ectothiorhodospiraceae</taxon>
        <taxon>Candidatus Macondimonas</taxon>
    </lineage>
</organism>
<name>A0A4Z0F5R8_9GAMM</name>
<dbReference type="InterPro" id="IPR029058">
    <property type="entry name" value="AB_hydrolase_fold"/>
</dbReference>
<comment type="caution">
    <text evidence="2">The sequence shown here is derived from an EMBL/GenBank/DDBJ whole genome shotgun (WGS) entry which is preliminary data.</text>
</comment>
<dbReference type="EMBL" id="SRIO01000021">
    <property type="protein sequence ID" value="TFZ81524.1"/>
    <property type="molecule type" value="Genomic_DNA"/>
</dbReference>
<dbReference type="SUPFAM" id="SSF53474">
    <property type="entry name" value="alpha/beta-Hydrolases"/>
    <property type="match status" value="1"/>
</dbReference>
<dbReference type="Pfam" id="PF12697">
    <property type="entry name" value="Abhydrolase_6"/>
    <property type="match status" value="1"/>
</dbReference>
<evidence type="ECO:0000259" key="1">
    <source>
        <dbReference type="Pfam" id="PF12697"/>
    </source>
</evidence>
<feature type="domain" description="AB hydrolase-1" evidence="1">
    <location>
        <begin position="6"/>
        <end position="143"/>
    </location>
</feature>
<keyword evidence="2" id="KW-0378">Hydrolase</keyword>
<proteinExistence type="predicted"/>
<accession>A0A4Z0F5R8</accession>
<dbReference type="AlphaFoldDB" id="A0A4Z0F5R8"/>
<dbReference type="InterPro" id="IPR000073">
    <property type="entry name" value="AB_hydrolase_1"/>
</dbReference>
<evidence type="ECO:0000313" key="2">
    <source>
        <dbReference type="EMBL" id="TFZ81524.1"/>
    </source>
</evidence>
<evidence type="ECO:0000313" key="3">
    <source>
        <dbReference type="Proteomes" id="UP000297890"/>
    </source>
</evidence>
<dbReference type="Proteomes" id="UP000297890">
    <property type="component" value="Unassembled WGS sequence"/>
</dbReference>